<gene>
    <name evidence="2" type="ORF">PQJ61_02045</name>
</gene>
<dbReference type="Proteomes" id="UP001221217">
    <property type="component" value="Unassembled WGS sequence"/>
</dbReference>
<keyword evidence="1" id="KW-0472">Membrane</keyword>
<evidence type="ECO:0000313" key="3">
    <source>
        <dbReference type="Proteomes" id="UP001221217"/>
    </source>
</evidence>
<keyword evidence="1" id="KW-1133">Transmembrane helix</keyword>
<accession>A0AAJ1MII3</accession>
<dbReference type="EMBL" id="JAQQAL010000007">
    <property type="protein sequence ID" value="MDC7225527.1"/>
    <property type="molecule type" value="Genomic_DNA"/>
</dbReference>
<feature type="transmembrane region" description="Helical" evidence="1">
    <location>
        <begin position="274"/>
        <end position="295"/>
    </location>
</feature>
<feature type="transmembrane region" description="Helical" evidence="1">
    <location>
        <begin position="301"/>
        <end position="318"/>
    </location>
</feature>
<dbReference type="AlphaFoldDB" id="A0AAJ1MII3"/>
<sequence length="495" mass="58723">MNEFKCLVKEHGRFQIELKLRYPVKNIMNRYSLQMFIYTPQVLAVDKRNYGTTAFLKDLKVMTRISTPDIIFTNMVREDCEISPLFRIKAELKNILLDRKKQSYNIIYELRTLASIVRVQMRKARVFLIKRIEKQEEPELLENWFEEFCKDLDVFLNNFRDLKKDFVNPDIDQVLRTAYDWADESISLNIQRELGIMHKYCRVSENMNIFCRRLNDTVLNEMKHRKHHNYPSAEADIKKRVSGEAIVYRQSVLKKWSQSVMYLNKEQSFQPERITQIIAGTAAAVAMSFAVAATILTNRYFPQNTVFWGLALVFAYILKDRIKETLRSGLKVIFPMAVADRMSTLKDAAVQKRIGHYKSFVSFHTAENVPYDINKARGMERKPFQDILPSENVILYNHIIRLDGKKIYRIHKRIDSITEIIRLELHKFIQLMDDPDQLYYYSENNNLQKKRLRRVYHINLVTVLADKRSGEKNTYHHRLILNRDGLLRVEHIKQK</sequence>
<evidence type="ECO:0000313" key="2">
    <source>
        <dbReference type="EMBL" id="MDC7225527.1"/>
    </source>
</evidence>
<keyword evidence="1" id="KW-0812">Transmembrane</keyword>
<evidence type="ECO:0000256" key="1">
    <source>
        <dbReference type="SAM" id="Phobius"/>
    </source>
</evidence>
<organism evidence="2 3">
    <name type="scientific">Candidatus Thalassospirochaeta sargassi</name>
    <dbReference type="NCBI Taxonomy" id="3119039"/>
    <lineage>
        <taxon>Bacteria</taxon>
        <taxon>Pseudomonadati</taxon>
        <taxon>Spirochaetota</taxon>
        <taxon>Spirochaetia</taxon>
        <taxon>Spirochaetales</taxon>
        <taxon>Spirochaetaceae</taxon>
        <taxon>Candidatus Thalassospirochaeta</taxon>
    </lineage>
</organism>
<proteinExistence type="predicted"/>
<name>A0AAJ1MII3_9SPIO</name>
<comment type="caution">
    <text evidence="2">The sequence shown here is derived from an EMBL/GenBank/DDBJ whole genome shotgun (WGS) entry which is preliminary data.</text>
</comment>
<protein>
    <submittedName>
        <fullName evidence="2">Uncharacterized protein</fullName>
    </submittedName>
</protein>
<reference evidence="2 3" key="1">
    <citation type="submission" date="2022-12" db="EMBL/GenBank/DDBJ databases">
        <title>Metagenome assembled genome from gulf of manar.</title>
        <authorList>
            <person name="Kohli P."/>
            <person name="Pk S."/>
            <person name="Venkata Ramana C."/>
            <person name="Sasikala C."/>
        </authorList>
    </citation>
    <scope>NUCLEOTIDE SEQUENCE [LARGE SCALE GENOMIC DNA]</scope>
    <source>
        <strain evidence="2">JB008</strain>
    </source>
</reference>